<dbReference type="RefSeq" id="WP_366233541.1">
    <property type="nucleotide sequence ID" value="NZ_JBFBMH010000045.1"/>
</dbReference>
<accession>A0ABV3LLB9</accession>
<dbReference type="CDD" id="cd02980">
    <property type="entry name" value="TRX_Fd_family"/>
    <property type="match status" value="1"/>
</dbReference>
<sequence>MTPKRPATAASVLESENALVIVCRGGDCGSRRKHPTLDHAAQLAAIRSGVSGAAEVLVSKCLDACEHSNVIVVVPGQKDRSRGAEPVWLGEVNDADVTADLIDWVTGADHWSVQPPTLVDIHTFTPTRRSRHELEDPDTVPAARSERQKRKSNT</sequence>
<keyword evidence="3" id="KW-1185">Reference proteome</keyword>
<evidence type="ECO:0000313" key="3">
    <source>
        <dbReference type="Proteomes" id="UP001553715"/>
    </source>
</evidence>
<name>A0ABV3LLB9_9MICO</name>
<dbReference type="EMBL" id="JBFBMH010000045">
    <property type="protein sequence ID" value="MEW1976716.1"/>
    <property type="molecule type" value="Genomic_DNA"/>
</dbReference>
<comment type="caution">
    <text evidence="2">The sequence shown here is derived from an EMBL/GenBank/DDBJ whole genome shotgun (WGS) entry which is preliminary data.</text>
</comment>
<dbReference type="Gene3D" id="3.40.30.10">
    <property type="entry name" value="Glutaredoxin"/>
    <property type="match status" value="1"/>
</dbReference>
<evidence type="ECO:0000256" key="1">
    <source>
        <dbReference type="SAM" id="MobiDB-lite"/>
    </source>
</evidence>
<feature type="region of interest" description="Disordered" evidence="1">
    <location>
        <begin position="129"/>
        <end position="154"/>
    </location>
</feature>
<organism evidence="2 3">
    <name type="scientific">Microbacterium profundi</name>
    <dbReference type="NCBI Taxonomy" id="450380"/>
    <lineage>
        <taxon>Bacteria</taxon>
        <taxon>Bacillati</taxon>
        <taxon>Actinomycetota</taxon>
        <taxon>Actinomycetes</taxon>
        <taxon>Micrococcales</taxon>
        <taxon>Microbacteriaceae</taxon>
        <taxon>Microbacterium</taxon>
    </lineage>
</organism>
<reference evidence="2 3" key="1">
    <citation type="submission" date="2024-06" db="EMBL/GenBank/DDBJ databases">
        <title>The Natural Products Discovery Center: Release of the First 8490 Sequenced Strains for Exploring Actinobacteria Biosynthetic Diversity.</title>
        <authorList>
            <person name="Kalkreuter E."/>
            <person name="Kautsar S.A."/>
            <person name="Yang D."/>
            <person name="Bader C.D."/>
            <person name="Teijaro C.N."/>
            <person name="Fluegel L."/>
            <person name="Davis C.M."/>
            <person name="Simpson J.R."/>
            <person name="Lauterbach L."/>
            <person name="Steele A.D."/>
            <person name="Gui C."/>
            <person name="Meng S."/>
            <person name="Li G."/>
            <person name="Viehrig K."/>
            <person name="Ye F."/>
            <person name="Su P."/>
            <person name="Kiefer A.F."/>
            <person name="Nichols A."/>
            <person name="Cepeda A.J."/>
            <person name="Yan W."/>
            <person name="Fan B."/>
            <person name="Jiang Y."/>
            <person name="Adhikari A."/>
            <person name="Zheng C.-J."/>
            <person name="Schuster L."/>
            <person name="Cowan T.M."/>
            <person name="Smanski M.J."/>
            <person name="Chevrette M.G."/>
            <person name="De Carvalho L.P.S."/>
            <person name="Shen B."/>
        </authorList>
    </citation>
    <scope>NUCLEOTIDE SEQUENCE [LARGE SCALE GENOMIC DNA]</scope>
    <source>
        <strain evidence="2 3">NPDC077434</strain>
    </source>
</reference>
<gene>
    <name evidence="2" type="ORF">AB0301_16805</name>
</gene>
<protein>
    <submittedName>
        <fullName evidence="2">(2Fe-2S) ferredoxin domain-containing protein</fullName>
    </submittedName>
</protein>
<dbReference type="Proteomes" id="UP001553715">
    <property type="component" value="Unassembled WGS sequence"/>
</dbReference>
<proteinExistence type="predicted"/>
<evidence type="ECO:0000313" key="2">
    <source>
        <dbReference type="EMBL" id="MEW1976716.1"/>
    </source>
</evidence>